<feature type="transmembrane region" description="Helical" evidence="1">
    <location>
        <begin position="61"/>
        <end position="81"/>
    </location>
</feature>
<dbReference type="KEGG" id="abas:ACPOL_1536"/>
<evidence type="ECO:0000256" key="1">
    <source>
        <dbReference type="SAM" id="Phobius"/>
    </source>
</evidence>
<dbReference type="AlphaFoldDB" id="A0A2Z5FVV0"/>
<dbReference type="RefSeq" id="WP_114206425.1">
    <property type="nucleotide sequence ID" value="NZ_CP030840.1"/>
</dbReference>
<feature type="transmembrane region" description="Helical" evidence="1">
    <location>
        <begin position="93"/>
        <end position="116"/>
    </location>
</feature>
<evidence type="ECO:0000313" key="3">
    <source>
        <dbReference type="Proteomes" id="UP000253606"/>
    </source>
</evidence>
<gene>
    <name evidence="2" type="ORF">ACPOL_1536</name>
</gene>
<keyword evidence="1" id="KW-1133">Transmembrane helix</keyword>
<name>A0A2Z5FVV0_9BACT</name>
<keyword evidence="1" id="KW-0472">Membrane</keyword>
<dbReference type="Proteomes" id="UP000253606">
    <property type="component" value="Chromosome"/>
</dbReference>
<evidence type="ECO:0000313" key="2">
    <source>
        <dbReference type="EMBL" id="AXC10882.1"/>
    </source>
</evidence>
<sequence>MNPEPSSKEGSELFDPEIVQALNGLSASASLAVAQRTRRAVREAATNLREDRARRRRNKGFTLLLAVSLLTLLTPALWSGVDEIFAGEHFSDLPAMVTLFALTLFSAIIAALIASWKSHQPLRYGRRNF</sequence>
<proteinExistence type="predicted"/>
<organism evidence="2 3">
    <name type="scientific">Acidisarcina polymorpha</name>
    <dbReference type="NCBI Taxonomy" id="2211140"/>
    <lineage>
        <taxon>Bacteria</taxon>
        <taxon>Pseudomonadati</taxon>
        <taxon>Acidobacteriota</taxon>
        <taxon>Terriglobia</taxon>
        <taxon>Terriglobales</taxon>
        <taxon>Acidobacteriaceae</taxon>
        <taxon>Acidisarcina</taxon>
    </lineage>
</organism>
<reference evidence="2 3" key="1">
    <citation type="journal article" date="2018" name="Front. Microbiol.">
        <title>Hydrolytic Capabilities as a Key to Environmental Success: Chitinolytic and Cellulolytic Acidobacteria From Acidic Sub-arctic Soils and Boreal Peatlands.</title>
        <authorList>
            <person name="Belova S.E."/>
            <person name="Ravin N.V."/>
            <person name="Pankratov T.A."/>
            <person name="Rakitin A.L."/>
            <person name="Ivanova A.A."/>
            <person name="Beletsky A.V."/>
            <person name="Mardanov A.V."/>
            <person name="Sinninghe Damste J.S."/>
            <person name="Dedysh S.N."/>
        </authorList>
    </citation>
    <scope>NUCLEOTIDE SEQUENCE [LARGE SCALE GENOMIC DNA]</scope>
    <source>
        <strain evidence="2 3">SBC82</strain>
    </source>
</reference>
<dbReference type="EMBL" id="CP030840">
    <property type="protein sequence ID" value="AXC10882.1"/>
    <property type="molecule type" value="Genomic_DNA"/>
</dbReference>
<accession>A0A2Z5FVV0</accession>
<protein>
    <submittedName>
        <fullName evidence="2">Uncharacterized protein</fullName>
    </submittedName>
</protein>
<keyword evidence="3" id="KW-1185">Reference proteome</keyword>
<keyword evidence="1" id="KW-0812">Transmembrane</keyword>